<evidence type="ECO:0000256" key="1">
    <source>
        <dbReference type="ARBA" id="ARBA00000085"/>
    </source>
</evidence>
<evidence type="ECO:0000256" key="4">
    <source>
        <dbReference type="ARBA" id="ARBA00022679"/>
    </source>
</evidence>
<dbReference type="GO" id="GO:0005524">
    <property type="term" value="F:ATP binding"/>
    <property type="evidence" value="ECO:0007669"/>
    <property type="project" value="UniProtKB-KW"/>
</dbReference>
<name>A0A1B9NAE7_9MICO</name>
<dbReference type="PANTHER" id="PTHR24421:SF10">
    <property type="entry name" value="NITRATE_NITRITE SENSOR PROTEIN NARQ"/>
    <property type="match status" value="1"/>
</dbReference>
<evidence type="ECO:0000259" key="9">
    <source>
        <dbReference type="Pfam" id="PF07730"/>
    </source>
</evidence>
<comment type="catalytic activity">
    <reaction evidence="1">
        <text>ATP + protein L-histidine = ADP + protein N-phospho-L-histidine.</text>
        <dbReference type="EC" id="2.7.13.3"/>
    </reaction>
</comment>
<gene>
    <name evidence="10" type="ORF">A7J15_07735</name>
</gene>
<dbReference type="AlphaFoldDB" id="A0A1B9NAE7"/>
<organism evidence="10 11">
    <name type="scientific">Microbacterium sediminis</name>
    <dbReference type="NCBI Taxonomy" id="904291"/>
    <lineage>
        <taxon>Bacteria</taxon>
        <taxon>Bacillati</taxon>
        <taxon>Actinomycetota</taxon>
        <taxon>Actinomycetes</taxon>
        <taxon>Micrococcales</taxon>
        <taxon>Microbacteriaceae</taxon>
        <taxon>Microbacterium</taxon>
    </lineage>
</organism>
<dbReference type="STRING" id="904291.A7J15_07735"/>
<comment type="caution">
    <text evidence="10">The sequence shown here is derived from an EMBL/GenBank/DDBJ whole genome shotgun (WGS) entry which is preliminary data.</text>
</comment>
<protein>
    <recommendedName>
        <fullName evidence="2">histidine kinase</fullName>
        <ecNumber evidence="2">2.7.13.3</ecNumber>
    </recommendedName>
</protein>
<evidence type="ECO:0000256" key="2">
    <source>
        <dbReference type="ARBA" id="ARBA00012438"/>
    </source>
</evidence>
<keyword evidence="8" id="KW-0902">Two-component regulatory system</keyword>
<dbReference type="Proteomes" id="UP000093355">
    <property type="component" value="Unassembled WGS sequence"/>
</dbReference>
<keyword evidence="4" id="KW-0808">Transferase</keyword>
<evidence type="ECO:0000256" key="7">
    <source>
        <dbReference type="ARBA" id="ARBA00022840"/>
    </source>
</evidence>
<evidence type="ECO:0000256" key="6">
    <source>
        <dbReference type="ARBA" id="ARBA00022777"/>
    </source>
</evidence>
<dbReference type="GO" id="GO:0046983">
    <property type="term" value="F:protein dimerization activity"/>
    <property type="evidence" value="ECO:0007669"/>
    <property type="project" value="InterPro"/>
</dbReference>
<dbReference type="Gene3D" id="3.30.565.10">
    <property type="entry name" value="Histidine kinase-like ATPase, C-terminal domain"/>
    <property type="match status" value="1"/>
</dbReference>
<feature type="domain" description="Signal transduction histidine kinase subgroup 3 dimerisation and phosphoacceptor" evidence="9">
    <location>
        <begin position="212"/>
        <end position="280"/>
    </location>
</feature>
<dbReference type="CDD" id="cd16917">
    <property type="entry name" value="HATPase_UhpB-NarQ-NarX-like"/>
    <property type="match status" value="1"/>
</dbReference>
<dbReference type="Gene3D" id="1.20.5.1930">
    <property type="match status" value="1"/>
</dbReference>
<accession>A0A1B9NAE7</accession>
<dbReference type="EMBL" id="LXMD01000024">
    <property type="protein sequence ID" value="OCG73557.1"/>
    <property type="molecule type" value="Genomic_DNA"/>
</dbReference>
<dbReference type="SUPFAM" id="SSF55874">
    <property type="entry name" value="ATPase domain of HSP90 chaperone/DNA topoisomerase II/histidine kinase"/>
    <property type="match status" value="1"/>
</dbReference>
<evidence type="ECO:0000313" key="10">
    <source>
        <dbReference type="EMBL" id="OCG73557.1"/>
    </source>
</evidence>
<keyword evidence="6" id="KW-0418">Kinase</keyword>
<dbReference type="Pfam" id="PF07730">
    <property type="entry name" value="HisKA_3"/>
    <property type="match status" value="1"/>
</dbReference>
<keyword evidence="11" id="KW-1185">Reference proteome</keyword>
<dbReference type="EC" id="2.7.13.3" evidence="2"/>
<dbReference type="InterPro" id="IPR036890">
    <property type="entry name" value="HATPase_C_sf"/>
</dbReference>
<evidence type="ECO:0000256" key="8">
    <source>
        <dbReference type="ARBA" id="ARBA00023012"/>
    </source>
</evidence>
<dbReference type="InterPro" id="IPR050482">
    <property type="entry name" value="Sensor_HK_TwoCompSys"/>
</dbReference>
<dbReference type="GO" id="GO:0016020">
    <property type="term" value="C:membrane"/>
    <property type="evidence" value="ECO:0007669"/>
    <property type="project" value="InterPro"/>
</dbReference>
<sequence length="416" mass="44250">MTTPVPAQDSRWSRLLDGGWSTGLFVIGCLWDILCLINVPGAAIVPWEAEAEVTLTDLGVLLFLVVVGAWSTVFFRARMPIAVLIAGGVLLVIGVSYLLALVGAFQALTRWPRRTTAIAGGTAIAVVLFALRESTTDWGMAVPWLFGREHSDPTLLGWALVPWVVAVVALGVLAGLVAFQRTRTDAEASRRRAEREHARADALDEELARQAERARIARDLHDGLGHRLSTAALSASAFEAQVAADPAVNPALAQWARTVREQTHAALNDVRGVVGGLRADSPGGQASPSPTLRDIGALLAGLRAAGHRIEAYVVTEAIDQARQELHTEGYRIAQEALTNATKHAPGAAVSFVLDAAPDRGLRIRVENPIVAAPVPVPSGGFGLVGLRERVQSAGGEVWIGPHEGRFIVDVTLPWSA</sequence>
<evidence type="ECO:0000256" key="3">
    <source>
        <dbReference type="ARBA" id="ARBA00022553"/>
    </source>
</evidence>
<dbReference type="InterPro" id="IPR011712">
    <property type="entry name" value="Sig_transdc_His_kin_sub3_dim/P"/>
</dbReference>
<evidence type="ECO:0000256" key="5">
    <source>
        <dbReference type="ARBA" id="ARBA00022741"/>
    </source>
</evidence>
<dbReference type="OrthoDB" id="227596at2"/>
<reference evidence="10 11" key="1">
    <citation type="submission" date="2016-05" db="EMBL/GenBank/DDBJ databases">
        <authorList>
            <person name="Lavstsen T."/>
            <person name="Jespersen J.S."/>
        </authorList>
    </citation>
    <scope>NUCLEOTIDE SEQUENCE [LARGE SCALE GENOMIC DNA]</scope>
    <source>
        <strain evidence="10 11">YLB-01</strain>
    </source>
</reference>
<proteinExistence type="predicted"/>
<keyword evidence="3" id="KW-0597">Phosphoprotein</keyword>
<keyword evidence="5" id="KW-0547">Nucleotide-binding</keyword>
<dbReference type="RefSeq" id="WP_067026629.1">
    <property type="nucleotide sequence ID" value="NZ_CP038256.1"/>
</dbReference>
<dbReference type="PANTHER" id="PTHR24421">
    <property type="entry name" value="NITRATE/NITRITE SENSOR PROTEIN NARX-RELATED"/>
    <property type="match status" value="1"/>
</dbReference>
<dbReference type="GO" id="GO:0000155">
    <property type="term" value="F:phosphorelay sensor kinase activity"/>
    <property type="evidence" value="ECO:0007669"/>
    <property type="project" value="InterPro"/>
</dbReference>
<evidence type="ECO:0000313" key="11">
    <source>
        <dbReference type="Proteomes" id="UP000093355"/>
    </source>
</evidence>
<keyword evidence="7" id="KW-0067">ATP-binding</keyword>